<dbReference type="RefSeq" id="WP_307256746.1">
    <property type="nucleotide sequence ID" value="NZ_JAUSUC010000010.1"/>
</dbReference>
<dbReference type="Pfam" id="PF26302">
    <property type="entry name" value="YhzF"/>
    <property type="match status" value="1"/>
</dbReference>
<keyword evidence="1" id="KW-0812">Transmembrane</keyword>
<name>A0AAJ1WG82_9BACI</name>
<keyword evidence="3" id="KW-1185">Reference proteome</keyword>
<organism evidence="2 3">
    <name type="scientific">Oikeobacillus pervagus</name>
    <dbReference type="NCBI Taxonomy" id="1325931"/>
    <lineage>
        <taxon>Bacteria</taxon>
        <taxon>Bacillati</taxon>
        <taxon>Bacillota</taxon>
        <taxon>Bacilli</taxon>
        <taxon>Bacillales</taxon>
        <taxon>Bacillaceae</taxon>
        <taxon>Oikeobacillus</taxon>
    </lineage>
</organism>
<evidence type="ECO:0000313" key="3">
    <source>
        <dbReference type="Proteomes" id="UP001237207"/>
    </source>
</evidence>
<dbReference type="Proteomes" id="UP001237207">
    <property type="component" value="Unassembled WGS sequence"/>
</dbReference>
<evidence type="ECO:0000313" key="2">
    <source>
        <dbReference type="EMBL" id="MDQ0214757.1"/>
    </source>
</evidence>
<dbReference type="AlphaFoldDB" id="A0AAJ1WG82"/>
<reference evidence="2" key="1">
    <citation type="submission" date="2023-07" db="EMBL/GenBank/DDBJ databases">
        <title>Genomic Encyclopedia of Type Strains, Phase IV (KMG-IV): sequencing the most valuable type-strain genomes for metagenomic binning, comparative biology and taxonomic classification.</title>
        <authorList>
            <person name="Goeker M."/>
        </authorList>
    </citation>
    <scope>NUCLEOTIDE SEQUENCE</scope>
    <source>
        <strain evidence="2">DSM 23947</strain>
    </source>
</reference>
<evidence type="ECO:0000256" key="1">
    <source>
        <dbReference type="SAM" id="Phobius"/>
    </source>
</evidence>
<dbReference type="EMBL" id="JAUSUC010000010">
    <property type="protein sequence ID" value="MDQ0214757.1"/>
    <property type="molecule type" value="Genomic_DNA"/>
</dbReference>
<keyword evidence="1" id="KW-1133">Transmembrane helix</keyword>
<feature type="transmembrane region" description="Helical" evidence="1">
    <location>
        <begin position="6"/>
        <end position="24"/>
    </location>
</feature>
<accession>A0AAJ1WG82</accession>
<comment type="caution">
    <text evidence="2">The sequence shown here is derived from an EMBL/GenBank/DDBJ whole genome shotgun (WGS) entry which is preliminary data.</text>
</comment>
<protein>
    <submittedName>
        <fullName evidence="2">Uncharacterized protein</fullName>
    </submittedName>
</protein>
<keyword evidence="1" id="KW-0472">Membrane</keyword>
<dbReference type="InterPro" id="IPR058724">
    <property type="entry name" value="YhzF"/>
</dbReference>
<proteinExistence type="predicted"/>
<sequence>MDGVIFGLFALSAVFFFGMFHYIFALYRPGIYPPKNILKKRAGFLGMSGLVTFLIGVLLTVMT</sequence>
<feature type="transmembrane region" description="Helical" evidence="1">
    <location>
        <begin position="44"/>
        <end position="62"/>
    </location>
</feature>
<gene>
    <name evidence="2" type="ORF">J2S13_001154</name>
</gene>